<reference evidence="1" key="1">
    <citation type="submission" date="2018-06" db="EMBL/GenBank/DDBJ databases">
        <authorList>
            <person name="Zhirakovskaya E."/>
        </authorList>
    </citation>
    <scope>NUCLEOTIDE SEQUENCE</scope>
</reference>
<gene>
    <name evidence="1" type="ORF">MNBD_BACTEROID01-2149</name>
</gene>
<proteinExistence type="predicted"/>
<sequence>MKVSEKSQHEAEGEIFHRYSRCYIEERFSLTTK</sequence>
<dbReference type="AlphaFoldDB" id="A0A3B0U5Z6"/>
<name>A0A3B0U5Z6_9ZZZZ</name>
<organism evidence="1">
    <name type="scientific">hydrothermal vent metagenome</name>
    <dbReference type="NCBI Taxonomy" id="652676"/>
    <lineage>
        <taxon>unclassified sequences</taxon>
        <taxon>metagenomes</taxon>
        <taxon>ecological metagenomes</taxon>
    </lineage>
</organism>
<accession>A0A3B0U5Z6</accession>
<dbReference type="EMBL" id="UOEP01000216">
    <property type="protein sequence ID" value="VAW24470.1"/>
    <property type="molecule type" value="Genomic_DNA"/>
</dbReference>
<protein>
    <submittedName>
        <fullName evidence="1">Uncharacterized protein</fullName>
    </submittedName>
</protein>
<evidence type="ECO:0000313" key="1">
    <source>
        <dbReference type="EMBL" id="VAW24470.1"/>
    </source>
</evidence>